<proteinExistence type="predicted"/>
<name>A0ABT8L5U3_9BACT</name>
<feature type="domain" description="DUF4132" evidence="1">
    <location>
        <begin position="417"/>
        <end position="597"/>
    </location>
</feature>
<dbReference type="Proteomes" id="UP001172083">
    <property type="component" value="Unassembled WGS sequence"/>
</dbReference>
<dbReference type="RefSeq" id="WP_346758454.1">
    <property type="nucleotide sequence ID" value="NZ_JAUJEB010000002.1"/>
</dbReference>
<dbReference type="EMBL" id="JAUJEB010000002">
    <property type="protein sequence ID" value="MDN5213114.1"/>
    <property type="molecule type" value="Genomic_DNA"/>
</dbReference>
<evidence type="ECO:0000259" key="1">
    <source>
        <dbReference type="Pfam" id="PF13569"/>
    </source>
</evidence>
<organism evidence="3 4">
    <name type="scientific">Agaribacillus aureus</name>
    <dbReference type="NCBI Taxonomy" id="3051825"/>
    <lineage>
        <taxon>Bacteria</taxon>
        <taxon>Pseudomonadati</taxon>
        <taxon>Bacteroidota</taxon>
        <taxon>Cytophagia</taxon>
        <taxon>Cytophagales</taxon>
        <taxon>Splendidivirgaceae</taxon>
        <taxon>Agaribacillus</taxon>
    </lineage>
</organism>
<sequence>MDTSRMGEVKRLLAEITKEATEQNTSTWSYTNLGRFASYGQLKNQDNAFKVLMTFHLTEKMARKWNDRKGGYSISFKDSMVEDLEKNLLSLLIRSSVEMNEDQLITITRTFKASSNYAHVWPYKPLMTRIEKHIKLYGLSKSMSKTLSYLKFTKSRYAYADEKEIDKRINQLTSGVEKPMISSKDDFGKAINTRLKSMNSQEAGRWNMLIEQLSKDKDKSTPSKKWIAQSRKIVEGFDRREWHEHLIPVIKVCITRLQTIHKRNSNNVFFIHEDNVQLLRGMVWITAYINDESINLVIEELGLWCFRKLPGHGALSVKVGNACLYTFSQLPQEVGIMRLTKFRLKIKYPSVRSQIEKLIRKKAESEGKTMDQIEELAINDFGLNANNQFEQKIGECTAVLKITKINKTEISWLKADGKAQKSIPSSIKEEFKTQIGDLRKKAKEIQTILPSQKDRIEGFFLKKRKWTFADWKRYYHDHNLISFIARNLIWEFTDDEKCGTGMWLNNRLIDENENIIDWTSDKTVVRLWHPINSPVDAIVKWRAILEKEQIQQPFKQAFREVYLVTDAELETENYSNRFAAHILYQHQFAALCQTRGWAYSLMGQWDSHNTPTLKIPQWGMTAEYWVDSNWDGDGVANEMGIFNFIHTDQVRFYDKEKQLNINETPDIVFSEVMRDVDLFVGVTSIGNDPNWVDGGIQAYNHYWQDYSFGDLSESSKIRKQVLQNLVPKLKVAKQCQFEGNFLVVEGKIRIYKIHIGSGNILMKPNDQYLCIVPDRKSSADKVYLPFEGDRQLSIIISKVFLLAADDKITDRTILRQINGNVSR</sequence>
<gene>
    <name evidence="3" type="ORF">QQ020_13690</name>
</gene>
<dbReference type="InterPro" id="IPR056639">
    <property type="entry name" value="DUF7737"/>
</dbReference>
<evidence type="ECO:0000313" key="3">
    <source>
        <dbReference type="EMBL" id="MDN5213114.1"/>
    </source>
</evidence>
<evidence type="ECO:0000313" key="4">
    <source>
        <dbReference type="Proteomes" id="UP001172083"/>
    </source>
</evidence>
<reference evidence="3" key="1">
    <citation type="submission" date="2023-06" db="EMBL/GenBank/DDBJ databases">
        <title>Genomic of Agaribacillus aureum.</title>
        <authorList>
            <person name="Wang G."/>
        </authorList>
    </citation>
    <scope>NUCLEOTIDE SEQUENCE</scope>
    <source>
        <strain evidence="3">BMA12</strain>
    </source>
</reference>
<evidence type="ECO:0000259" key="2">
    <source>
        <dbReference type="Pfam" id="PF24879"/>
    </source>
</evidence>
<accession>A0ABT8L5U3</accession>
<protein>
    <submittedName>
        <fullName evidence="3">DUF4132 domain-containing protein</fullName>
    </submittedName>
</protein>
<dbReference type="Pfam" id="PF24879">
    <property type="entry name" value="DUF7737"/>
    <property type="match status" value="1"/>
</dbReference>
<comment type="caution">
    <text evidence="3">The sequence shown here is derived from an EMBL/GenBank/DDBJ whole genome shotgun (WGS) entry which is preliminary data.</text>
</comment>
<dbReference type="InterPro" id="IPR025406">
    <property type="entry name" value="DUF4132"/>
</dbReference>
<keyword evidence="4" id="KW-1185">Reference proteome</keyword>
<feature type="domain" description="DUF7737" evidence="2">
    <location>
        <begin position="716"/>
        <end position="817"/>
    </location>
</feature>
<dbReference type="Pfam" id="PF13569">
    <property type="entry name" value="DUF4132"/>
    <property type="match status" value="1"/>
</dbReference>